<keyword evidence="6" id="KW-1185">Reference proteome</keyword>
<keyword evidence="4" id="KW-0560">Oxidoreductase</keyword>
<dbReference type="SUPFAM" id="SSF51735">
    <property type="entry name" value="NAD(P)-binding Rossmann-fold domains"/>
    <property type="match status" value="1"/>
</dbReference>
<dbReference type="Gene3D" id="3.40.50.720">
    <property type="entry name" value="NAD(P)-binding Rossmann-like Domain"/>
    <property type="match status" value="1"/>
</dbReference>
<dbReference type="GO" id="GO:0005783">
    <property type="term" value="C:endoplasmic reticulum"/>
    <property type="evidence" value="ECO:0007669"/>
    <property type="project" value="UniProtKB-SubCell"/>
</dbReference>
<dbReference type="InterPro" id="IPR020904">
    <property type="entry name" value="Sc_DH/Rdtase_CS"/>
</dbReference>
<dbReference type="AlphaFoldDB" id="A0A6H0XQH7"/>
<dbReference type="Pfam" id="PF00106">
    <property type="entry name" value="adh_short"/>
    <property type="match status" value="1"/>
</dbReference>
<evidence type="ECO:0000313" key="5">
    <source>
        <dbReference type="EMBL" id="QIW96729.1"/>
    </source>
</evidence>
<dbReference type="InterPro" id="IPR036291">
    <property type="entry name" value="NAD(P)-bd_dom_sf"/>
</dbReference>
<dbReference type="PRINTS" id="PR00081">
    <property type="entry name" value="GDHRDH"/>
</dbReference>
<evidence type="ECO:0000256" key="2">
    <source>
        <dbReference type="ARBA" id="ARBA00006484"/>
    </source>
</evidence>
<sequence>MQTDKLQLPQWLLYALAGIGASTTSYGLLQGLRTVLTYTRPSKLPRYLHYPSGSWALVTGSSDGIGRGFAEELLSRGFNVVLHGRNEQKLQRLMRELSDKHKQRQLQILVADATDTGVDFTGIKRQMQGLPGKLTVLVNNVGGIHSGKTYNTLDGYTSQQLVDCINANATFTTLITSALLPLLRDNGPSLILNCGSIVTTVHPPYIATYAGTKGYIHTWASSLRLEIKAQGYDSQVEVLTAAIGNTASSGNTYEEDGSTLTARECAKACLDRVGCGHDVVIPHPKFLLFTLPFFILPTNLMKNVMIPIMKKRFDESEKAAERKES</sequence>
<reference evidence="5 6" key="1">
    <citation type="journal article" date="2016" name="Sci. Rep.">
        <title>Peltaster fructicola genome reveals evolution from an invasive phytopathogen to an ectophytic parasite.</title>
        <authorList>
            <person name="Xu C."/>
            <person name="Chen H."/>
            <person name="Gleason M.L."/>
            <person name="Xu J.R."/>
            <person name="Liu H."/>
            <person name="Zhang R."/>
            <person name="Sun G."/>
        </authorList>
    </citation>
    <scope>NUCLEOTIDE SEQUENCE [LARGE SCALE GENOMIC DNA]</scope>
    <source>
        <strain evidence="5 6">LNHT1506</strain>
    </source>
</reference>
<evidence type="ECO:0000256" key="1">
    <source>
        <dbReference type="ARBA" id="ARBA00004240"/>
    </source>
</evidence>
<comment type="subcellular location">
    <subcellularLocation>
        <location evidence="1">Endoplasmic reticulum</location>
    </subcellularLocation>
</comment>
<dbReference type="OrthoDB" id="47007at2759"/>
<dbReference type="PIRSF" id="PIRSF000126">
    <property type="entry name" value="11-beta-HSD1"/>
    <property type="match status" value="1"/>
</dbReference>
<gene>
    <name evidence="5" type="ORF">AMS68_002247</name>
</gene>
<dbReference type="InterPro" id="IPR051019">
    <property type="entry name" value="VLCFA-Steroid_DH"/>
</dbReference>
<protein>
    <recommendedName>
        <fullName evidence="7">Very-long-chain 3-oxoacyl-CoA reductase</fullName>
    </recommendedName>
</protein>
<dbReference type="EMBL" id="CP051140">
    <property type="protein sequence ID" value="QIW96729.1"/>
    <property type="molecule type" value="Genomic_DNA"/>
</dbReference>
<comment type="similarity">
    <text evidence="2">Belongs to the short-chain dehydrogenases/reductases (SDR) family.</text>
</comment>
<name>A0A6H0XQH7_9PEZI</name>
<keyword evidence="3" id="KW-0521">NADP</keyword>
<dbReference type="InterPro" id="IPR002347">
    <property type="entry name" value="SDR_fam"/>
</dbReference>
<accession>A0A6H0XQH7</accession>
<evidence type="ECO:0008006" key="7">
    <source>
        <dbReference type="Google" id="ProtNLM"/>
    </source>
</evidence>
<proteinExistence type="inferred from homology"/>
<dbReference type="PANTHER" id="PTHR43899">
    <property type="entry name" value="RH59310P"/>
    <property type="match status" value="1"/>
</dbReference>
<evidence type="ECO:0000256" key="4">
    <source>
        <dbReference type="ARBA" id="ARBA00023002"/>
    </source>
</evidence>
<evidence type="ECO:0000313" key="6">
    <source>
        <dbReference type="Proteomes" id="UP000503462"/>
    </source>
</evidence>
<dbReference type="PANTHER" id="PTHR43899:SF13">
    <property type="entry name" value="RH59310P"/>
    <property type="match status" value="1"/>
</dbReference>
<evidence type="ECO:0000256" key="3">
    <source>
        <dbReference type="ARBA" id="ARBA00022857"/>
    </source>
</evidence>
<dbReference type="PROSITE" id="PS00061">
    <property type="entry name" value="ADH_SHORT"/>
    <property type="match status" value="1"/>
</dbReference>
<dbReference type="Proteomes" id="UP000503462">
    <property type="component" value="Chromosome 2"/>
</dbReference>
<dbReference type="GO" id="GO:0016491">
    <property type="term" value="F:oxidoreductase activity"/>
    <property type="evidence" value="ECO:0007669"/>
    <property type="project" value="UniProtKB-KW"/>
</dbReference>
<organism evidence="5 6">
    <name type="scientific">Peltaster fructicola</name>
    <dbReference type="NCBI Taxonomy" id="286661"/>
    <lineage>
        <taxon>Eukaryota</taxon>
        <taxon>Fungi</taxon>
        <taxon>Dikarya</taxon>
        <taxon>Ascomycota</taxon>
        <taxon>Pezizomycotina</taxon>
        <taxon>Dothideomycetes</taxon>
        <taxon>Dothideomycetes incertae sedis</taxon>
        <taxon>Peltaster</taxon>
    </lineage>
</organism>